<evidence type="ECO:0000256" key="6">
    <source>
        <dbReference type="ARBA" id="ARBA00034311"/>
    </source>
</evidence>
<dbReference type="PANTHER" id="PTHR36575:SF2">
    <property type="entry name" value="CHITIN-BINDING TYPE-4 DOMAIN-CONTAINING PROTEIN-RELATED"/>
    <property type="match status" value="1"/>
</dbReference>
<dbReference type="AlphaFoldDB" id="A0A9P9WWG4"/>
<evidence type="ECO:0000256" key="7">
    <source>
        <dbReference type="SAM" id="SignalP"/>
    </source>
</evidence>
<keyword evidence="7" id="KW-0732">Signal</keyword>
<dbReference type="Proteomes" id="UP000829685">
    <property type="component" value="Unassembled WGS sequence"/>
</dbReference>
<dbReference type="OrthoDB" id="120613at2759"/>
<feature type="domain" description="Chitin-binding type-4" evidence="8">
    <location>
        <begin position="61"/>
        <end position="183"/>
    </location>
</feature>
<dbReference type="PANTHER" id="PTHR36575">
    <property type="entry name" value="BINDING PROTEIN, PUTATIVE (AFU_ORTHOLOGUE AFUA_1G14430)-RELATED"/>
    <property type="match status" value="1"/>
</dbReference>
<evidence type="ECO:0000259" key="8">
    <source>
        <dbReference type="Pfam" id="PF03067"/>
    </source>
</evidence>
<dbReference type="Pfam" id="PF03067">
    <property type="entry name" value="LPMO_10"/>
    <property type="match status" value="1"/>
</dbReference>
<name>A0A9P9WWG4_9PEZI</name>
<proteinExistence type="inferred from homology"/>
<keyword evidence="2" id="KW-0479">Metal-binding</keyword>
<gene>
    <name evidence="9" type="ORF">JX265_000783</name>
</gene>
<evidence type="ECO:0000256" key="1">
    <source>
        <dbReference type="ARBA" id="ARBA00001973"/>
    </source>
</evidence>
<comment type="caution">
    <text evidence="9">The sequence shown here is derived from an EMBL/GenBank/DDBJ whole genome shotgun (WGS) entry which is preliminary data.</text>
</comment>
<dbReference type="GO" id="GO:0046872">
    <property type="term" value="F:metal ion binding"/>
    <property type="evidence" value="ECO:0007669"/>
    <property type="project" value="UniProtKB-KW"/>
</dbReference>
<evidence type="ECO:0000313" key="9">
    <source>
        <dbReference type="EMBL" id="KAI1880543.1"/>
    </source>
</evidence>
<comment type="similarity">
    <text evidence="6">Belongs to the polysaccharide monooxygenase AA13 family.</text>
</comment>
<evidence type="ECO:0000256" key="2">
    <source>
        <dbReference type="ARBA" id="ARBA00022723"/>
    </source>
</evidence>
<accession>A0A9P9WWG4</accession>
<evidence type="ECO:0000256" key="4">
    <source>
        <dbReference type="ARBA" id="ARBA00023157"/>
    </source>
</evidence>
<evidence type="ECO:0000313" key="10">
    <source>
        <dbReference type="Proteomes" id="UP000829685"/>
    </source>
</evidence>
<dbReference type="EMBL" id="JAFIMR010000002">
    <property type="protein sequence ID" value="KAI1880543.1"/>
    <property type="molecule type" value="Genomic_DNA"/>
</dbReference>
<organism evidence="9 10">
    <name type="scientific">Neoarthrinium moseri</name>
    <dbReference type="NCBI Taxonomy" id="1658444"/>
    <lineage>
        <taxon>Eukaryota</taxon>
        <taxon>Fungi</taxon>
        <taxon>Dikarya</taxon>
        <taxon>Ascomycota</taxon>
        <taxon>Pezizomycotina</taxon>
        <taxon>Sordariomycetes</taxon>
        <taxon>Xylariomycetidae</taxon>
        <taxon>Amphisphaeriales</taxon>
        <taxon>Apiosporaceae</taxon>
        <taxon>Neoarthrinium</taxon>
    </lineage>
</organism>
<feature type="signal peptide" evidence="7">
    <location>
        <begin position="1"/>
        <end position="20"/>
    </location>
</feature>
<feature type="chain" id="PRO_5040187091" description="Chitin-binding type-4 domain-containing protein" evidence="7">
    <location>
        <begin position="21"/>
        <end position="187"/>
    </location>
</feature>
<dbReference type="InterPro" id="IPR004302">
    <property type="entry name" value="Cellulose/chitin-bd_N"/>
</dbReference>
<evidence type="ECO:0000256" key="5">
    <source>
        <dbReference type="ARBA" id="ARBA00023180"/>
    </source>
</evidence>
<keyword evidence="5" id="KW-0325">Glycoprotein</keyword>
<comment type="cofactor">
    <cofactor evidence="1">
        <name>Cu(2+)</name>
        <dbReference type="ChEBI" id="CHEBI:29036"/>
    </cofactor>
</comment>
<keyword evidence="10" id="KW-1185">Reference proteome</keyword>
<dbReference type="InterPro" id="IPR052282">
    <property type="entry name" value="Starch-active_LPMO"/>
</dbReference>
<protein>
    <recommendedName>
        <fullName evidence="8">Chitin-binding type-4 domain-containing protein</fullName>
    </recommendedName>
</protein>
<evidence type="ECO:0000256" key="3">
    <source>
        <dbReference type="ARBA" id="ARBA00023008"/>
    </source>
</evidence>
<keyword evidence="3" id="KW-0186">Copper</keyword>
<keyword evidence="4" id="KW-1015">Disulfide bond</keyword>
<dbReference type="Gene3D" id="2.70.50.70">
    <property type="match status" value="1"/>
</dbReference>
<reference evidence="9" key="1">
    <citation type="submission" date="2021-03" db="EMBL/GenBank/DDBJ databases">
        <title>Revisited historic fungal species revealed as producer of novel bioactive compounds through whole genome sequencing and comparative genomics.</title>
        <authorList>
            <person name="Vignolle G.A."/>
            <person name="Hochenegger N."/>
            <person name="Mach R.L."/>
            <person name="Mach-Aigner A.R."/>
            <person name="Javad Rahimi M."/>
            <person name="Salim K.A."/>
            <person name="Chan C.M."/>
            <person name="Lim L.B.L."/>
            <person name="Cai F."/>
            <person name="Druzhinina I.S."/>
            <person name="U'Ren J.M."/>
            <person name="Derntl C."/>
        </authorList>
    </citation>
    <scope>NUCLEOTIDE SEQUENCE</scope>
    <source>
        <strain evidence="9">TUCIM 5799</strain>
    </source>
</reference>
<sequence>MFNFSPNTAILAILAACAHGHGVLNKPSPRITGPVQKALCGSAVTTALEKDIAGPIEDALAKADANYKCNAYLCRGYQYEDNLDNVKVVSVGDNLVFHVDLIAGHHPGWANMSAVDLGTNTLIGDALKTWDEWPISGSNEDIDFNVTIPDSLRTPCNEPGKCVLQWYWWSNSNKQTYESCLDFYVEA</sequence>